<comment type="caution">
    <text evidence="1">The sequence shown here is derived from an EMBL/GenBank/DDBJ whole genome shotgun (WGS) entry which is preliminary data.</text>
</comment>
<name>A0ACC2V0X5_9TREE</name>
<dbReference type="Proteomes" id="UP001230649">
    <property type="component" value="Unassembled WGS sequence"/>
</dbReference>
<proteinExistence type="predicted"/>
<reference evidence="1" key="1">
    <citation type="submission" date="2023-04" db="EMBL/GenBank/DDBJ databases">
        <title>Draft Genome sequencing of Naganishia species isolated from polar environments using Oxford Nanopore Technology.</title>
        <authorList>
            <person name="Leo P."/>
            <person name="Venkateswaran K."/>
        </authorList>
    </citation>
    <scope>NUCLEOTIDE SEQUENCE</scope>
    <source>
        <strain evidence="1">MNA-CCFEE 5262</strain>
    </source>
</reference>
<dbReference type="EMBL" id="JASBWS010000165">
    <property type="protein sequence ID" value="KAJ9092839.1"/>
    <property type="molecule type" value="Genomic_DNA"/>
</dbReference>
<protein>
    <submittedName>
        <fullName evidence="1">Uncharacterized protein</fullName>
    </submittedName>
</protein>
<sequence length="245" mass="27711">MTAATNNSTIEAAEAMMVQMQNTLQQRLQLQQNEFQVRMEALLIGKGKAVEVPVAPSSTSFKQSIASRPPNAAEEIDEAHIGIATNDPQAIPEMDESLHLSRQSQYVRQPSFPSTYAQNHAYHIPSSSSQHASTKIKASDLPKFRGEKGDDVEVWIEQVSAIFEANRCNNSEIVAFLFVILKDTALKWLTRLGPKGRSQFPTWIHWQDALRQRFLKANYLAEKKRLWKKRDLTPNEDMADTSTTR</sequence>
<gene>
    <name evidence="1" type="ORF">QFC20_007267</name>
</gene>
<evidence type="ECO:0000313" key="1">
    <source>
        <dbReference type="EMBL" id="KAJ9092839.1"/>
    </source>
</evidence>
<organism evidence="1 2">
    <name type="scientific">Naganishia adeliensis</name>
    <dbReference type="NCBI Taxonomy" id="92952"/>
    <lineage>
        <taxon>Eukaryota</taxon>
        <taxon>Fungi</taxon>
        <taxon>Dikarya</taxon>
        <taxon>Basidiomycota</taxon>
        <taxon>Agaricomycotina</taxon>
        <taxon>Tremellomycetes</taxon>
        <taxon>Filobasidiales</taxon>
        <taxon>Filobasidiaceae</taxon>
        <taxon>Naganishia</taxon>
    </lineage>
</organism>
<evidence type="ECO:0000313" key="2">
    <source>
        <dbReference type="Proteomes" id="UP001230649"/>
    </source>
</evidence>
<accession>A0ACC2V0X5</accession>
<keyword evidence="2" id="KW-1185">Reference proteome</keyword>